<sequence length="383" mass="43950">MGGGAWWRVVVIGKVRLRRWAGALRRFPPVTAGWFEQHRLTSGTYFLIVRIILSGRRWPVLKRSASGMGADKPNGVVNYSRRPPQRPFFQRIRYAIWNPEERTFLGRTGRRWGVIGMIYLVMYICIIIFFSICMCGLLATMDDRIPYFTLADSIIGDNPGMGHRPLIYQEGALIWYNADNITHIKKYTDNIDEFLAQYENKTLLPNGGVNQRDCGDVKPPREEVCSFNTSQFGPCSKEFGYGYAAKTPCLIIKLNRLFDWKPQFYENPGAIPPEMPPDLQEFIKNNATAQQLRSVWVSCQGERPADVEALGPLKYWPYPGVPETYFPYDNTPGYLSPLVAVQLLKPTLHQIINIRCRAWARNIIYTESLKERLGSTHLEIMID</sequence>
<dbReference type="Pfam" id="PF00287">
    <property type="entry name" value="Na_K-ATPase"/>
    <property type="match status" value="1"/>
</dbReference>
<reference evidence="2" key="2">
    <citation type="submission" date="2020-12" db="EMBL/GenBank/DDBJ databases">
        <authorList>
            <person name="Kanost M."/>
        </authorList>
    </citation>
    <scope>NUCLEOTIDE SEQUENCE</scope>
</reference>
<dbReference type="GO" id="GO:0001671">
    <property type="term" value="F:ATPase activator activity"/>
    <property type="evidence" value="ECO:0007669"/>
    <property type="project" value="TreeGrafter"/>
</dbReference>
<dbReference type="InterPro" id="IPR000402">
    <property type="entry name" value="Na/K_ATPase_sub_beta"/>
</dbReference>
<protein>
    <recommendedName>
        <fullName evidence="4">Sodium/potassium-transporting ATPase subunit beta-1</fullName>
    </recommendedName>
</protein>
<dbReference type="PANTHER" id="PTHR11523:SF31">
    <property type="entry name" value="AT04468P-RELATED"/>
    <property type="match status" value="1"/>
</dbReference>
<dbReference type="EMBL" id="JH668434">
    <property type="protein sequence ID" value="KAG6452978.1"/>
    <property type="molecule type" value="Genomic_DNA"/>
</dbReference>
<gene>
    <name evidence="2" type="ORF">O3G_MSEX007889</name>
</gene>
<reference evidence="2" key="1">
    <citation type="journal article" date="2016" name="Insect Biochem. Mol. Biol.">
        <title>Multifaceted biological insights from a draft genome sequence of the tobacco hornworm moth, Manduca sexta.</title>
        <authorList>
            <person name="Kanost M.R."/>
            <person name="Arrese E.L."/>
            <person name="Cao X."/>
            <person name="Chen Y.R."/>
            <person name="Chellapilla S."/>
            <person name="Goldsmith M.R."/>
            <person name="Grosse-Wilde E."/>
            <person name="Heckel D.G."/>
            <person name="Herndon N."/>
            <person name="Jiang H."/>
            <person name="Papanicolaou A."/>
            <person name="Qu J."/>
            <person name="Soulages J.L."/>
            <person name="Vogel H."/>
            <person name="Walters J."/>
            <person name="Waterhouse R.M."/>
            <person name="Ahn S.J."/>
            <person name="Almeida F.C."/>
            <person name="An C."/>
            <person name="Aqrawi P."/>
            <person name="Bretschneider A."/>
            <person name="Bryant W.B."/>
            <person name="Bucks S."/>
            <person name="Chao H."/>
            <person name="Chevignon G."/>
            <person name="Christen J.M."/>
            <person name="Clarke D.F."/>
            <person name="Dittmer N.T."/>
            <person name="Ferguson L.C.F."/>
            <person name="Garavelou S."/>
            <person name="Gordon K.H.J."/>
            <person name="Gunaratna R.T."/>
            <person name="Han Y."/>
            <person name="Hauser F."/>
            <person name="He Y."/>
            <person name="Heidel-Fischer H."/>
            <person name="Hirsh A."/>
            <person name="Hu Y."/>
            <person name="Jiang H."/>
            <person name="Kalra D."/>
            <person name="Klinner C."/>
            <person name="Konig C."/>
            <person name="Kovar C."/>
            <person name="Kroll A.R."/>
            <person name="Kuwar S.S."/>
            <person name="Lee S.L."/>
            <person name="Lehman R."/>
            <person name="Li K."/>
            <person name="Li Z."/>
            <person name="Liang H."/>
            <person name="Lovelace S."/>
            <person name="Lu Z."/>
            <person name="Mansfield J.H."/>
            <person name="McCulloch K.J."/>
            <person name="Mathew T."/>
            <person name="Morton B."/>
            <person name="Muzny D.M."/>
            <person name="Neunemann D."/>
            <person name="Ongeri F."/>
            <person name="Pauchet Y."/>
            <person name="Pu L.L."/>
            <person name="Pyrousis I."/>
            <person name="Rao X.J."/>
            <person name="Redding A."/>
            <person name="Roesel C."/>
            <person name="Sanchez-Gracia A."/>
            <person name="Schaack S."/>
            <person name="Shukla A."/>
            <person name="Tetreau G."/>
            <person name="Wang Y."/>
            <person name="Xiong G.H."/>
            <person name="Traut W."/>
            <person name="Walsh T.K."/>
            <person name="Worley K.C."/>
            <person name="Wu D."/>
            <person name="Wu W."/>
            <person name="Wu Y.Q."/>
            <person name="Zhang X."/>
            <person name="Zou Z."/>
            <person name="Zucker H."/>
            <person name="Briscoe A.D."/>
            <person name="Burmester T."/>
            <person name="Clem R.J."/>
            <person name="Feyereisen R."/>
            <person name="Grimmelikhuijzen C.J.P."/>
            <person name="Hamodrakas S.J."/>
            <person name="Hansson B.S."/>
            <person name="Huguet E."/>
            <person name="Jermiin L.S."/>
            <person name="Lan Q."/>
            <person name="Lehman H.K."/>
            <person name="Lorenzen M."/>
            <person name="Merzendorfer H."/>
            <person name="Michalopoulos I."/>
            <person name="Morton D.B."/>
            <person name="Muthukrishnan S."/>
            <person name="Oakeshott J.G."/>
            <person name="Palmer W."/>
            <person name="Park Y."/>
            <person name="Passarelli A.L."/>
            <person name="Rozas J."/>
            <person name="Schwartz L.M."/>
            <person name="Smith W."/>
            <person name="Southgate A."/>
            <person name="Vilcinskas A."/>
            <person name="Vogt R."/>
            <person name="Wang P."/>
            <person name="Werren J."/>
            <person name="Yu X.Q."/>
            <person name="Zhou J.J."/>
            <person name="Brown S.J."/>
            <person name="Scherer S.E."/>
            <person name="Richards S."/>
            <person name="Blissard G.W."/>
        </authorList>
    </citation>
    <scope>NUCLEOTIDE SEQUENCE</scope>
</reference>
<dbReference type="GO" id="GO:0005890">
    <property type="term" value="C:sodium:potassium-exchanging ATPase complex"/>
    <property type="evidence" value="ECO:0007669"/>
    <property type="project" value="InterPro"/>
</dbReference>
<accession>A0A921Z8D2</accession>
<name>A0A921Z8D2_MANSE</name>
<dbReference type="GO" id="GO:0006883">
    <property type="term" value="P:intracellular sodium ion homeostasis"/>
    <property type="evidence" value="ECO:0007669"/>
    <property type="project" value="TreeGrafter"/>
</dbReference>
<proteinExistence type="predicted"/>
<comment type="caution">
    <text evidence="2">The sequence shown here is derived from an EMBL/GenBank/DDBJ whole genome shotgun (WGS) entry which is preliminary data.</text>
</comment>
<keyword evidence="1" id="KW-0472">Membrane</keyword>
<organism evidence="2 3">
    <name type="scientific">Manduca sexta</name>
    <name type="common">Tobacco hawkmoth</name>
    <name type="synonym">Tobacco hornworm</name>
    <dbReference type="NCBI Taxonomy" id="7130"/>
    <lineage>
        <taxon>Eukaryota</taxon>
        <taxon>Metazoa</taxon>
        <taxon>Ecdysozoa</taxon>
        <taxon>Arthropoda</taxon>
        <taxon>Hexapoda</taxon>
        <taxon>Insecta</taxon>
        <taxon>Pterygota</taxon>
        <taxon>Neoptera</taxon>
        <taxon>Endopterygota</taxon>
        <taxon>Lepidoptera</taxon>
        <taxon>Glossata</taxon>
        <taxon>Ditrysia</taxon>
        <taxon>Bombycoidea</taxon>
        <taxon>Sphingidae</taxon>
        <taxon>Sphinginae</taxon>
        <taxon>Sphingini</taxon>
        <taxon>Manduca</taxon>
    </lineage>
</organism>
<evidence type="ECO:0000313" key="2">
    <source>
        <dbReference type="EMBL" id="KAG6452978.1"/>
    </source>
</evidence>
<dbReference type="GO" id="GO:0036376">
    <property type="term" value="P:sodium ion export across plasma membrane"/>
    <property type="evidence" value="ECO:0007669"/>
    <property type="project" value="TreeGrafter"/>
</dbReference>
<feature type="transmembrane region" description="Helical" evidence="1">
    <location>
        <begin position="112"/>
        <end position="139"/>
    </location>
</feature>
<evidence type="ECO:0000256" key="1">
    <source>
        <dbReference type="SAM" id="Phobius"/>
    </source>
</evidence>
<keyword evidence="3" id="KW-1185">Reference proteome</keyword>
<dbReference type="PANTHER" id="PTHR11523">
    <property type="entry name" value="SODIUM/POTASSIUM-DEPENDENT ATPASE BETA SUBUNIT"/>
    <property type="match status" value="1"/>
</dbReference>
<evidence type="ECO:0008006" key="4">
    <source>
        <dbReference type="Google" id="ProtNLM"/>
    </source>
</evidence>
<dbReference type="GO" id="GO:1990573">
    <property type="term" value="P:potassium ion import across plasma membrane"/>
    <property type="evidence" value="ECO:0007669"/>
    <property type="project" value="TreeGrafter"/>
</dbReference>
<dbReference type="AlphaFoldDB" id="A0A921Z8D2"/>
<dbReference type="GO" id="GO:0030007">
    <property type="term" value="P:intracellular potassium ion homeostasis"/>
    <property type="evidence" value="ECO:0007669"/>
    <property type="project" value="TreeGrafter"/>
</dbReference>
<keyword evidence="1" id="KW-1133">Transmembrane helix</keyword>
<dbReference type="Proteomes" id="UP000791440">
    <property type="component" value="Unassembled WGS sequence"/>
</dbReference>
<keyword evidence="1" id="KW-0812">Transmembrane</keyword>
<evidence type="ECO:0000313" key="3">
    <source>
        <dbReference type="Proteomes" id="UP000791440"/>
    </source>
</evidence>